<feature type="binding site" evidence="7">
    <location>
        <position position="84"/>
    </location>
    <ligand>
        <name>shikimate</name>
        <dbReference type="ChEBI" id="CHEBI:36208"/>
    </ligand>
</feature>
<dbReference type="InterPro" id="IPR046346">
    <property type="entry name" value="Aminoacid_DH-like_N_sf"/>
</dbReference>
<feature type="domain" description="Shikimate dehydrogenase substrate binding N-terminal" evidence="9">
    <location>
        <begin position="6"/>
        <end position="86"/>
    </location>
</feature>
<evidence type="ECO:0000256" key="7">
    <source>
        <dbReference type="HAMAP-Rule" id="MF_00222"/>
    </source>
</evidence>
<dbReference type="Pfam" id="PF08501">
    <property type="entry name" value="Shikimate_dh_N"/>
    <property type="match status" value="1"/>
</dbReference>
<keyword evidence="7" id="KW-0028">Amino-acid biosynthesis</keyword>
<comment type="caution">
    <text evidence="7">Lacks conserved residue(s) required for the propagation of feature annotation.</text>
</comment>
<dbReference type="Pfam" id="PF18317">
    <property type="entry name" value="SDH_C"/>
    <property type="match status" value="1"/>
</dbReference>
<dbReference type="AlphaFoldDB" id="A0A4Q9JVV4"/>
<evidence type="ECO:0000259" key="10">
    <source>
        <dbReference type="Pfam" id="PF18317"/>
    </source>
</evidence>
<dbReference type="EC" id="1.1.1.25" evidence="2 7"/>
<dbReference type="UniPathway" id="UPA00053">
    <property type="reaction ID" value="UER00087"/>
</dbReference>
<proteinExistence type="inferred from homology"/>
<feature type="domain" description="SDH C-terminal" evidence="10">
    <location>
        <begin position="227"/>
        <end position="246"/>
    </location>
</feature>
<dbReference type="NCBIfam" id="NF001316">
    <property type="entry name" value="PRK00258.2-5"/>
    <property type="match status" value="1"/>
</dbReference>
<evidence type="ECO:0000259" key="8">
    <source>
        <dbReference type="Pfam" id="PF01488"/>
    </source>
</evidence>
<keyword evidence="4 7" id="KW-0560">Oxidoreductase</keyword>
<evidence type="ECO:0000256" key="6">
    <source>
        <dbReference type="ARBA" id="ARBA00049442"/>
    </source>
</evidence>
<evidence type="ECO:0000256" key="2">
    <source>
        <dbReference type="ARBA" id="ARBA00012962"/>
    </source>
</evidence>
<dbReference type="GO" id="GO:0008652">
    <property type="term" value="P:amino acid biosynthetic process"/>
    <property type="evidence" value="ECO:0007669"/>
    <property type="project" value="UniProtKB-KW"/>
</dbReference>
<dbReference type="GO" id="GO:0050661">
    <property type="term" value="F:NADP binding"/>
    <property type="evidence" value="ECO:0007669"/>
    <property type="project" value="TreeGrafter"/>
</dbReference>
<dbReference type="Gene3D" id="3.40.50.720">
    <property type="entry name" value="NAD(P)-binding Rossmann-like Domain"/>
    <property type="match status" value="1"/>
</dbReference>
<comment type="catalytic activity">
    <reaction evidence="6 7">
        <text>shikimate + NADP(+) = 3-dehydroshikimate + NADPH + H(+)</text>
        <dbReference type="Rhea" id="RHEA:17737"/>
        <dbReference type="ChEBI" id="CHEBI:15378"/>
        <dbReference type="ChEBI" id="CHEBI:16630"/>
        <dbReference type="ChEBI" id="CHEBI:36208"/>
        <dbReference type="ChEBI" id="CHEBI:57783"/>
        <dbReference type="ChEBI" id="CHEBI:58349"/>
        <dbReference type="EC" id="1.1.1.25"/>
    </reaction>
</comment>
<dbReference type="InterPro" id="IPR036291">
    <property type="entry name" value="NAD(P)-bd_dom_sf"/>
</dbReference>
<keyword evidence="12" id="KW-1185">Reference proteome</keyword>
<evidence type="ECO:0000256" key="4">
    <source>
        <dbReference type="ARBA" id="ARBA00023002"/>
    </source>
</evidence>
<dbReference type="Proteomes" id="UP000292583">
    <property type="component" value="Unassembled WGS sequence"/>
</dbReference>
<dbReference type="Gene3D" id="3.40.50.10860">
    <property type="entry name" value="Leucine Dehydrogenase, chain A, domain 1"/>
    <property type="match status" value="1"/>
</dbReference>
<accession>A0A4Q9JVV4</accession>
<dbReference type="CDD" id="cd01065">
    <property type="entry name" value="NAD_bind_Shikimate_DH"/>
    <property type="match status" value="1"/>
</dbReference>
<comment type="pathway">
    <text evidence="1 7">Metabolic intermediate biosynthesis; chorismate biosynthesis; chorismate from D-erythrose 4-phosphate and phosphoenolpyruvate: step 4/7.</text>
</comment>
<comment type="caution">
    <text evidence="11">The sequence shown here is derived from an EMBL/GenBank/DDBJ whole genome shotgun (WGS) entry which is preliminary data.</text>
</comment>
<dbReference type="GO" id="GO:0005829">
    <property type="term" value="C:cytosol"/>
    <property type="evidence" value="ECO:0007669"/>
    <property type="project" value="TreeGrafter"/>
</dbReference>
<name>A0A4Q9JVV4_9BACT</name>
<dbReference type="Pfam" id="PF01488">
    <property type="entry name" value="Shikimate_DH"/>
    <property type="match status" value="1"/>
</dbReference>
<dbReference type="InterPro" id="IPR022893">
    <property type="entry name" value="Shikimate_DH_fam"/>
</dbReference>
<comment type="similarity">
    <text evidence="7">Belongs to the shikimate dehydrogenase family.</text>
</comment>
<sequence>MKLFGVIGNPIMHSKSPRMHNNAIKNFGFDALYTRYNLEDKNKLKEVLIDLKFSGTNITLPFKEEAFAIADVKDNSILDIKVANTLIIKKSKIYAYNTDILGFLKAIEDFKNLNKVLILGAGGTAKAIAYALRYNNIKEIHIANRNLTRFDSFKDFTTMLYEDISDFNYDMVINTTSAGLCDDSLACDKKILEKVFGHCKYAFEVIYNKETSFIKLSKKYNLIYKNGLEMLLWQGVFAFELFFEIKNQQNSIKNFMLEALNLE</sequence>
<gene>
    <name evidence="7" type="primary">aroE</name>
    <name evidence="11" type="ORF">DU473_05160</name>
</gene>
<dbReference type="InterPro" id="IPR041121">
    <property type="entry name" value="SDH_C"/>
</dbReference>
<feature type="binding site" evidence="7">
    <location>
        <position position="234"/>
    </location>
    <ligand>
        <name>shikimate</name>
        <dbReference type="ChEBI" id="CHEBI:36208"/>
    </ligand>
</feature>
<feature type="binding site" evidence="7">
    <location>
        <position position="205"/>
    </location>
    <ligand>
        <name>NADP(+)</name>
        <dbReference type="ChEBI" id="CHEBI:58349"/>
    </ligand>
</feature>
<dbReference type="RefSeq" id="WP_131163738.1">
    <property type="nucleotide sequence ID" value="NZ_QPGQ01000015.1"/>
</dbReference>
<organism evidence="11 12">
    <name type="scientific">Campylobacter novaezeelandiae</name>
    <dbReference type="NCBI Taxonomy" id="2267891"/>
    <lineage>
        <taxon>Bacteria</taxon>
        <taxon>Pseudomonadati</taxon>
        <taxon>Campylobacterota</taxon>
        <taxon>Epsilonproteobacteria</taxon>
        <taxon>Campylobacterales</taxon>
        <taxon>Campylobacteraceae</taxon>
        <taxon>Campylobacter</taxon>
    </lineage>
</organism>
<feature type="binding site" evidence="7">
    <location>
        <position position="227"/>
    </location>
    <ligand>
        <name>NADP(+)</name>
        <dbReference type="ChEBI" id="CHEBI:58349"/>
    </ligand>
</feature>
<dbReference type="GO" id="GO:0009073">
    <property type="term" value="P:aromatic amino acid family biosynthetic process"/>
    <property type="evidence" value="ECO:0007669"/>
    <property type="project" value="UniProtKB-KW"/>
</dbReference>
<dbReference type="SUPFAM" id="SSF53223">
    <property type="entry name" value="Aminoacid dehydrogenase-like, N-terminal domain"/>
    <property type="match status" value="1"/>
</dbReference>
<dbReference type="EMBL" id="QPGR01000008">
    <property type="protein sequence ID" value="TBR80742.1"/>
    <property type="molecule type" value="Genomic_DNA"/>
</dbReference>
<keyword evidence="5 7" id="KW-0057">Aromatic amino acid biosynthesis</keyword>
<comment type="function">
    <text evidence="7">Involved in the biosynthesis of the chorismate, which leads to the biosynthesis of aromatic amino acids. Catalyzes the reversible NADPH linked reduction of 3-dehydroshikimate (DHSA) to yield shikimate (SA).</text>
</comment>
<evidence type="ECO:0000256" key="3">
    <source>
        <dbReference type="ARBA" id="ARBA00022857"/>
    </source>
</evidence>
<feature type="active site" description="Proton acceptor" evidence="7">
    <location>
        <position position="63"/>
    </location>
</feature>
<evidence type="ECO:0000313" key="11">
    <source>
        <dbReference type="EMBL" id="TBR80742.1"/>
    </source>
</evidence>
<feature type="domain" description="Quinate/shikimate 5-dehydrogenase/glutamyl-tRNA reductase" evidence="8">
    <location>
        <begin position="113"/>
        <end position="177"/>
    </location>
</feature>
<feature type="binding site" evidence="7">
    <location>
        <position position="99"/>
    </location>
    <ligand>
        <name>shikimate</name>
        <dbReference type="ChEBI" id="CHEBI:36208"/>
    </ligand>
</feature>
<dbReference type="SUPFAM" id="SSF51735">
    <property type="entry name" value="NAD(P)-binding Rossmann-fold domains"/>
    <property type="match status" value="1"/>
</dbReference>
<feature type="binding site" evidence="7">
    <location>
        <position position="59"/>
    </location>
    <ligand>
        <name>shikimate</name>
        <dbReference type="ChEBI" id="CHEBI:36208"/>
    </ligand>
</feature>
<evidence type="ECO:0000313" key="12">
    <source>
        <dbReference type="Proteomes" id="UP000292583"/>
    </source>
</evidence>
<protein>
    <recommendedName>
        <fullName evidence="2 7">Shikimate dehydrogenase (NADP(+))</fullName>
        <shortName evidence="7">SDH</shortName>
        <ecNumber evidence="2 7">1.1.1.25</ecNumber>
    </recommendedName>
</protein>
<reference evidence="11 12" key="1">
    <citation type="submission" date="2018-07" db="EMBL/GenBank/DDBJ databases">
        <title>Campylobacter zealandensis sp. nov., isolated from birds and water in New Zealand.</title>
        <authorList>
            <person name="Wilkinson D.A."/>
            <person name="Biggs P.J."/>
            <person name="French N.P."/>
            <person name="Midwinter A.C."/>
        </authorList>
    </citation>
    <scope>NUCLEOTIDE SEQUENCE [LARGE SCALE GENOMIC DNA]</scope>
    <source>
        <strain evidence="11 12">B423b</strain>
    </source>
</reference>
<dbReference type="OrthoDB" id="9792692at2"/>
<evidence type="ECO:0000256" key="5">
    <source>
        <dbReference type="ARBA" id="ARBA00023141"/>
    </source>
</evidence>
<dbReference type="PANTHER" id="PTHR21089">
    <property type="entry name" value="SHIKIMATE DEHYDROGENASE"/>
    <property type="match status" value="1"/>
</dbReference>
<dbReference type="GO" id="GO:0004764">
    <property type="term" value="F:shikimate 3-dehydrogenase (NADP+) activity"/>
    <property type="evidence" value="ECO:0007669"/>
    <property type="project" value="UniProtKB-UniRule"/>
</dbReference>
<dbReference type="GO" id="GO:0019632">
    <property type="term" value="P:shikimate metabolic process"/>
    <property type="evidence" value="ECO:0007669"/>
    <property type="project" value="TreeGrafter"/>
</dbReference>
<comment type="subunit">
    <text evidence="7">Homodimer.</text>
</comment>
<dbReference type="InterPro" id="IPR006151">
    <property type="entry name" value="Shikm_DH/Glu-tRNA_Rdtase"/>
</dbReference>
<evidence type="ECO:0000256" key="1">
    <source>
        <dbReference type="ARBA" id="ARBA00004871"/>
    </source>
</evidence>
<dbReference type="GO" id="GO:0009423">
    <property type="term" value="P:chorismate biosynthetic process"/>
    <property type="evidence" value="ECO:0007669"/>
    <property type="project" value="UniProtKB-UniRule"/>
</dbReference>
<feature type="binding site" evidence="7">
    <location>
        <position position="207"/>
    </location>
    <ligand>
        <name>shikimate</name>
        <dbReference type="ChEBI" id="CHEBI:36208"/>
    </ligand>
</feature>
<evidence type="ECO:0000259" key="9">
    <source>
        <dbReference type="Pfam" id="PF08501"/>
    </source>
</evidence>
<keyword evidence="3 7" id="KW-0521">NADP</keyword>
<feature type="binding site" evidence="7">
    <location>
        <begin position="14"/>
        <end position="16"/>
    </location>
    <ligand>
        <name>shikimate</name>
        <dbReference type="ChEBI" id="CHEBI:36208"/>
    </ligand>
</feature>
<dbReference type="InterPro" id="IPR013708">
    <property type="entry name" value="Shikimate_DH-bd_N"/>
</dbReference>
<dbReference type="PANTHER" id="PTHR21089:SF1">
    <property type="entry name" value="BIFUNCTIONAL 3-DEHYDROQUINATE DEHYDRATASE_SHIKIMATE DEHYDROGENASE, CHLOROPLASTIC"/>
    <property type="match status" value="1"/>
</dbReference>
<dbReference type="HAMAP" id="MF_00222">
    <property type="entry name" value="Shikimate_DH_AroE"/>
    <property type="match status" value="1"/>
</dbReference>